<dbReference type="CDD" id="cd05233">
    <property type="entry name" value="SDR_c"/>
    <property type="match status" value="1"/>
</dbReference>
<dbReference type="PRINTS" id="PR00081">
    <property type="entry name" value="GDHRDH"/>
</dbReference>
<evidence type="ECO:0000313" key="6">
    <source>
        <dbReference type="Proteomes" id="UP000199207"/>
    </source>
</evidence>
<evidence type="ECO:0000259" key="4">
    <source>
        <dbReference type="SMART" id="SM00822"/>
    </source>
</evidence>
<dbReference type="AlphaFoldDB" id="A0A1I1QG42"/>
<dbReference type="InterPro" id="IPR020904">
    <property type="entry name" value="Sc_DH/Rdtase_CS"/>
</dbReference>
<dbReference type="InterPro" id="IPR002347">
    <property type="entry name" value="SDR_fam"/>
</dbReference>
<keyword evidence="2" id="KW-0521">NADP</keyword>
<dbReference type="SMART" id="SM00822">
    <property type="entry name" value="PKS_KR"/>
    <property type="match status" value="1"/>
</dbReference>
<dbReference type="InterPro" id="IPR057326">
    <property type="entry name" value="KR_dom"/>
</dbReference>
<dbReference type="PANTHER" id="PTHR43618">
    <property type="entry name" value="7-ALPHA-HYDROXYSTEROID DEHYDROGENASE"/>
    <property type="match status" value="1"/>
</dbReference>
<dbReference type="Gene3D" id="3.40.50.720">
    <property type="entry name" value="NAD(P)-binding Rossmann-like Domain"/>
    <property type="match status" value="1"/>
</dbReference>
<dbReference type="PRINTS" id="PR00080">
    <property type="entry name" value="SDRFAMILY"/>
</dbReference>
<proteinExistence type="inferred from homology"/>
<dbReference type="InterPro" id="IPR052178">
    <property type="entry name" value="Sec_Metab_Biosynth_SDR"/>
</dbReference>
<feature type="domain" description="Ketoreductase" evidence="4">
    <location>
        <begin position="22"/>
        <end position="210"/>
    </location>
</feature>
<dbReference type="Pfam" id="PF13561">
    <property type="entry name" value="adh_short_C2"/>
    <property type="match status" value="1"/>
</dbReference>
<reference evidence="5 6" key="1">
    <citation type="submission" date="2016-10" db="EMBL/GenBank/DDBJ databases">
        <authorList>
            <person name="de Groot N.N."/>
        </authorList>
    </citation>
    <scope>NUCLEOTIDE SEQUENCE [LARGE SCALE GENOMIC DNA]</scope>
    <source>
        <strain evidence="5 6">CGMCC 4.5739</strain>
    </source>
</reference>
<evidence type="ECO:0000256" key="2">
    <source>
        <dbReference type="ARBA" id="ARBA00022857"/>
    </source>
</evidence>
<evidence type="ECO:0000313" key="5">
    <source>
        <dbReference type="EMBL" id="SFD20977.1"/>
    </source>
</evidence>
<name>A0A1I1QG42_9ACTN</name>
<dbReference type="GO" id="GO:0016491">
    <property type="term" value="F:oxidoreductase activity"/>
    <property type="evidence" value="ECO:0007669"/>
    <property type="project" value="UniProtKB-KW"/>
</dbReference>
<organism evidence="5 6">
    <name type="scientific">Streptomyces aidingensis</name>
    <dbReference type="NCBI Taxonomy" id="910347"/>
    <lineage>
        <taxon>Bacteria</taxon>
        <taxon>Bacillati</taxon>
        <taxon>Actinomycetota</taxon>
        <taxon>Actinomycetes</taxon>
        <taxon>Kitasatosporales</taxon>
        <taxon>Streptomycetaceae</taxon>
        <taxon>Streptomyces</taxon>
    </lineage>
</organism>
<evidence type="ECO:0000256" key="1">
    <source>
        <dbReference type="ARBA" id="ARBA00006484"/>
    </source>
</evidence>
<dbReference type="STRING" id="910347.SAMN05421773_11185"/>
<dbReference type="Proteomes" id="UP000199207">
    <property type="component" value="Unassembled WGS sequence"/>
</dbReference>
<dbReference type="InterPro" id="IPR036291">
    <property type="entry name" value="NAD(P)-bd_dom_sf"/>
</dbReference>
<evidence type="ECO:0000256" key="3">
    <source>
        <dbReference type="ARBA" id="ARBA00023002"/>
    </source>
</evidence>
<accession>A0A1I1QG42</accession>
<dbReference type="PROSITE" id="PS00061">
    <property type="entry name" value="ADH_SHORT"/>
    <property type="match status" value="1"/>
</dbReference>
<gene>
    <name evidence="5" type="ORF">SAMN05421773_11185</name>
</gene>
<keyword evidence="6" id="KW-1185">Reference proteome</keyword>
<dbReference type="EMBL" id="FOLM01000011">
    <property type="protein sequence ID" value="SFD20977.1"/>
    <property type="molecule type" value="Genomic_DNA"/>
</dbReference>
<dbReference type="PANTHER" id="PTHR43618:SF8">
    <property type="entry name" value="7ALPHA-HYDROXYSTEROID DEHYDROGENASE"/>
    <property type="match status" value="1"/>
</dbReference>
<dbReference type="SUPFAM" id="SSF51735">
    <property type="entry name" value="NAD(P)-binding Rossmann-fold domains"/>
    <property type="match status" value="1"/>
</dbReference>
<sequence length="270" mass="28264">MTGNYPVTDPLGTPYGRVMAERTVVISGGGTGIGLAAARSFARTGDRTVLVGRRAEVLRRAAAGIDGAVACPADLTEPSGARAVADFVAREFGTVDVLINNAGGNGLLEPPPEEQVRADPLARTAHDWTVNFRLNTLTAVLLTEALHERLASPGGRVLFLSSIAAYRGSGSGSYGASKAALHPYAHDLARRLGPRGITVNVVAPGLIDDTEFFAGRMTEERRRARVAETLNGRAGTPGDVAETLHWLSSPAADHITSQVLQVNGGAERGH</sequence>
<comment type="similarity">
    <text evidence="1">Belongs to the short-chain dehydrogenases/reductases (SDR) family.</text>
</comment>
<protein>
    <submittedName>
        <fullName evidence="5">3-oxoacyl-[acyl-carrier protein] reductase</fullName>
    </submittedName>
</protein>
<keyword evidence="3" id="KW-0560">Oxidoreductase</keyword>